<evidence type="ECO:0000313" key="8">
    <source>
        <dbReference type="Proteomes" id="UP000553209"/>
    </source>
</evidence>
<dbReference type="Pfam" id="PF14759">
    <property type="entry name" value="Reductase_C"/>
    <property type="match status" value="1"/>
</dbReference>
<keyword evidence="3" id="KW-0274">FAD</keyword>
<dbReference type="InterPro" id="IPR016156">
    <property type="entry name" value="FAD/NAD-linked_Rdtase_dimer_sf"/>
</dbReference>
<dbReference type="InterPro" id="IPR023753">
    <property type="entry name" value="FAD/NAD-binding_dom"/>
</dbReference>
<keyword evidence="4" id="KW-0560">Oxidoreductase</keyword>
<organism evidence="7 8">
    <name type="scientific">Nocardiopsis alborubida</name>
    <dbReference type="NCBI Taxonomy" id="146802"/>
    <lineage>
        <taxon>Bacteria</taxon>
        <taxon>Bacillati</taxon>
        <taxon>Actinomycetota</taxon>
        <taxon>Actinomycetes</taxon>
        <taxon>Streptosporangiales</taxon>
        <taxon>Nocardiopsidaceae</taxon>
        <taxon>Nocardiopsis</taxon>
    </lineage>
</organism>
<comment type="cofactor">
    <cofactor evidence="1">
        <name>FAD</name>
        <dbReference type="ChEBI" id="CHEBI:57692"/>
    </cofactor>
</comment>
<dbReference type="AlphaFoldDB" id="A0A7X6MI03"/>
<keyword evidence="2" id="KW-0285">Flavoprotein</keyword>
<dbReference type="Proteomes" id="UP000553209">
    <property type="component" value="Unassembled WGS sequence"/>
</dbReference>
<feature type="domain" description="FAD/NAD(P)-binding" evidence="5">
    <location>
        <begin position="7"/>
        <end position="319"/>
    </location>
</feature>
<evidence type="ECO:0000256" key="3">
    <source>
        <dbReference type="ARBA" id="ARBA00022827"/>
    </source>
</evidence>
<evidence type="ECO:0000256" key="2">
    <source>
        <dbReference type="ARBA" id="ARBA00022630"/>
    </source>
</evidence>
<gene>
    <name evidence="7" type="ORF">HGB44_26045</name>
</gene>
<proteinExistence type="predicted"/>
<dbReference type="GO" id="GO:0016651">
    <property type="term" value="F:oxidoreductase activity, acting on NAD(P)H"/>
    <property type="evidence" value="ECO:0007669"/>
    <property type="project" value="TreeGrafter"/>
</dbReference>
<dbReference type="GO" id="GO:0005737">
    <property type="term" value="C:cytoplasm"/>
    <property type="evidence" value="ECO:0007669"/>
    <property type="project" value="TreeGrafter"/>
</dbReference>
<evidence type="ECO:0000313" key="7">
    <source>
        <dbReference type="EMBL" id="NKZ01103.1"/>
    </source>
</evidence>
<evidence type="ECO:0000259" key="6">
    <source>
        <dbReference type="Pfam" id="PF14759"/>
    </source>
</evidence>
<reference evidence="7 8" key="1">
    <citation type="submission" date="2020-04" db="EMBL/GenBank/DDBJ databases">
        <title>MicrobeNet Type strains.</title>
        <authorList>
            <person name="Nicholson A.C."/>
        </authorList>
    </citation>
    <scope>NUCLEOTIDE SEQUENCE [LARGE SCALE GENOMIC DNA]</scope>
    <source>
        <strain evidence="7 8">ATCC 23612</strain>
    </source>
</reference>
<dbReference type="PRINTS" id="PR00368">
    <property type="entry name" value="FADPNR"/>
</dbReference>
<dbReference type="Pfam" id="PF07992">
    <property type="entry name" value="Pyr_redox_2"/>
    <property type="match status" value="1"/>
</dbReference>
<dbReference type="SUPFAM" id="SSF51905">
    <property type="entry name" value="FAD/NAD(P)-binding domain"/>
    <property type="match status" value="1"/>
</dbReference>
<evidence type="ECO:0000256" key="4">
    <source>
        <dbReference type="ARBA" id="ARBA00023002"/>
    </source>
</evidence>
<dbReference type="InterPro" id="IPR036188">
    <property type="entry name" value="FAD/NAD-bd_sf"/>
</dbReference>
<sequence length="423" mass="44632">MRDTLNDIVVVGAGMAGLHTAEALRERGYEGRLTLLGEEAHRPYSRPPLSKEVLTGVGMEPAGGGPGWLVGHRALRLREDEAVDALDLDFRPGSRAVGLDTAAREVSVSGPGGALGTVRYDGLVIATGARARRPATDLAGVYVLRTLDDAEAVRSEFDSGGRLVVVGAGFVGAEVAASARAVGMDVTLVEAAPTPLTRVVDPRIGEVLTELHRENGVDVRLGVGVAGFEGRDRVERVRLADGSAVEASLVVAGIGVHLNTEWLRGSGVELLADGSVACDEYSAASVPNVYAVGDLANWPHPRYGGRIRLEHWTNAAEQGEAAAHNLLAGGGGRTPFTPVPYFWSDQYRMKVQLLGQGAPADQVAFVHGSPEDRKFVAFLGRGGMLTGVLGLRSTPRTMRYRSLLEKPTTWDEALAAAGVTPAR</sequence>
<keyword evidence="8" id="KW-1185">Reference proteome</keyword>
<dbReference type="EMBL" id="JAAXPG010000031">
    <property type="protein sequence ID" value="NKZ01103.1"/>
    <property type="molecule type" value="Genomic_DNA"/>
</dbReference>
<feature type="domain" description="Reductase C-terminal" evidence="6">
    <location>
        <begin position="341"/>
        <end position="416"/>
    </location>
</feature>
<dbReference type="InterPro" id="IPR050446">
    <property type="entry name" value="FAD-oxidoreductase/Apoptosis"/>
</dbReference>
<dbReference type="RefSeq" id="WP_061080649.1">
    <property type="nucleotide sequence ID" value="NZ_JAAXPG010000031.1"/>
</dbReference>
<evidence type="ECO:0000259" key="5">
    <source>
        <dbReference type="Pfam" id="PF07992"/>
    </source>
</evidence>
<dbReference type="Gene3D" id="3.50.50.60">
    <property type="entry name" value="FAD/NAD(P)-binding domain"/>
    <property type="match status" value="2"/>
</dbReference>
<evidence type="ECO:0000256" key="1">
    <source>
        <dbReference type="ARBA" id="ARBA00001974"/>
    </source>
</evidence>
<comment type="caution">
    <text evidence="7">The sequence shown here is derived from an EMBL/GenBank/DDBJ whole genome shotgun (WGS) entry which is preliminary data.</text>
</comment>
<dbReference type="InterPro" id="IPR028202">
    <property type="entry name" value="Reductase_C"/>
</dbReference>
<name>A0A7X6MI03_9ACTN</name>
<dbReference type="SUPFAM" id="SSF55424">
    <property type="entry name" value="FAD/NAD-linked reductases, dimerisation (C-terminal) domain"/>
    <property type="match status" value="1"/>
</dbReference>
<dbReference type="PANTHER" id="PTHR43557:SF2">
    <property type="entry name" value="RIESKE DOMAIN-CONTAINING PROTEIN-RELATED"/>
    <property type="match status" value="1"/>
</dbReference>
<dbReference type="Gene3D" id="3.30.390.30">
    <property type="match status" value="1"/>
</dbReference>
<protein>
    <submittedName>
        <fullName evidence="7">Oxidoreductase</fullName>
    </submittedName>
</protein>
<accession>A0A7X6MI03</accession>
<dbReference type="PRINTS" id="PR00411">
    <property type="entry name" value="PNDRDTASEI"/>
</dbReference>
<dbReference type="PANTHER" id="PTHR43557">
    <property type="entry name" value="APOPTOSIS-INDUCING FACTOR 1"/>
    <property type="match status" value="1"/>
</dbReference>